<accession>A0A8D9DUZ6</accession>
<protein>
    <submittedName>
        <fullName evidence="1">Uncharacterized protein</fullName>
    </submittedName>
</protein>
<dbReference type="EMBL" id="HBUF01381157">
    <property type="protein sequence ID" value="CAG6730315.1"/>
    <property type="molecule type" value="Transcribed_RNA"/>
</dbReference>
<dbReference type="AlphaFoldDB" id="A0A8D9DUZ6"/>
<name>A0A8D9DUZ6_9HEMI</name>
<proteinExistence type="predicted"/>
<evidence type="ECO:0000313" key="1">
    <source>
        <dbReference type="EMBL" id="CAG6730316.1"/>
    </source>
</evidence>
<dbReference type="EMBL" id="HBUF01381158">
    <property type="protein sequence ID" value="CAG6730316.1"/>
    <property type="molecule type" value="Transcribed_RNA"/>
</dbReference>
<sequence>MIGVLSVRTVKNKGLSSLGFTGTGVDNTIHMIRERKHFKSEPFNYILDTYLPTKQLQLKTRYLYLSTSQSPKKYLKPSVNCDKAQNPNFQVISVIQHECKRLSLPIESIDP</sequence>
<organism evidence="1">
    <name type="scientific">Cacopsylla melanoneura</name>
    <dbReference type="NCBI Taxonomy" id="428564"/>
    <lineage>
        <taxon>Eukaryota</taxon>
        <taxon>Metazoa</taxon>
        <taxon>Ecdysozoa</taxon>
        <taxon>Arthropoda</taxon>
        <taxon>Hexapoda</taxon>
        <taxon>Insecta</taxon>
        <taxon>Pterygota</taxon>
        <taxon>Neoptera</taxon>
        <taxon>Paraneoptera</taxon>
        <taxon>Hemiptera</taxon>
        <taxon>Sternorrhyncha</taxon>
        <taxon>Psylloidea</taxon>
        <taxon>Psyllidae</taxon>
        <taxon>Psyllinae</taxon>
        <taxon>Cacopsylla</taxon>
    </lineage>
</organism>
<reference evidence="1" key="1">
    <citation type="submission" date="2021-05" db="EMBL/GenBank/DDBJ databases">
        <authorList>
            <person name="Alioto T."/>
            <person name="Alioto T."/>
            <person name="Gomez Garrido J."/>
        </authorList>
    </citation>
    <scope>NUCLEOTIDE SEQUENCE</scope>
</reference>